<feature type="compositionally biased region" description="Acidic residues" evidence="6">
    <location>
        <begin position="899"/>
        <end position="909"/>
    </location>
</feature>
<accession>A0A319EUS4</accession>
<feature type="region of interest" description="Disordered" evidence="6">
    <location>
        <begin position="1231"/>
        <end position="1254"/>
    </location>
</feature>
<name>A0A319EUS4_ASPSB</name>
<feature type="region of interest" description="Disordered" evidence="6">
    <location>
        <begin position="340"/>
        <end position="436"/>
    </location>
</feature>
<dbReference type="PANTHER" id="PTHR46896:SF3">
    <property type="entry name" value="FI06413P-RELATED"/>
    <property type="match status" value="1"/>
</dbReference>
<feature type="compositionally biased region" description="Polar residues" evidence="6">
    <location>
        <begin position="1110"/>
        <end position="1120"/>
    </location>
</feature>
<dbReference type="SUPFAM" id="SSF54001">
    <property type="entry name" value="Cysteine proteinases"/>
    <property type="match status" value="1"/>
</dbReference>
<feature type="compositionally biased region" description="Basic and acidic residues" evidence="6">
    <location>
        <begin position="118"/>
        <end position="133"/>
    </location>
</feature>
<keyword evidence="2" id="KW-0597">Phosphoprotein</keyword>
<keyword evidence="4" id="KW-0833">Ubl conjugation pathway</keyword>
<dbReference type="GO" id="GO:0005634">
    <property type="term" value="C:nucleus"/>
    <property type="evidence" value="ECO:0007669"/>
    <property type="project" value="TreeGrafter"/>
</dbReference>
<feature type="compositionally biased region" description="Basic and acidic residues" evidence="6">
    <location>
        <begin position="824"/>
        <end position="834"/>
    </location>
</feature>
<dbReference type="GO" id="GO:0016926">
    <property type="term" value="P:protein desumoylation"/>
    <property type="evidence" value="ECO:0007669"/>
    <property type="project" value="TreeGrafter"/>
</dbReference>
<dbReference type="VEuPathDB" id="FungiDB:BO78DRAFT_428597"/>
<feature type="region of interest" description="Disordered" evidence="6">
    <location>
        <begin position="1104"/>
        <end position="1170"/>
    </location>
</feature>
<feature type="compositionally biased region" description="Basic and acidic residues" evidence="6">
    <location>
        <begin position="1143"/>
        <end position="1158"/>
    </location>
</feature>
<dbReference type="PROSITE" id="PS50600">
    <property type="entry name" value="ULP_PROTEASE"/>
    <property type="match status" value="1"/>
</dbReference>
<feature type="region of interest" description="Disordered" evidence="6">
    <location>
        <begin position="821"/>
        <end position="950"/>
    </location>
</feature>
<dbReference type="Pfam" id="PF02902">
    <property type="entry name" value="Peptidase_C48"/>
    <property type="match status" value="1"/>
</dbReference>
<feature type="compositionally biased region" description="Low complexity" evidence="6">
    <location>
        <begin position="656"/>
        <end position="674"/>
    </location>
</feature>
<evidence type="ECO:0000256" key="4">
    <source>
        <dbReference type="ARBA" id="ARBA00022786"/>
    </source>
</evidence>
<comment type="similarity">
    <text evidence="1">Belongs to the peptidase C48 family.</text>
</comment>
<feature type="compositionally biased region" description="Basic and acidic residues" evidence="6">
    <location>
        <begin position="854"/>
        <end position="877"/>
    </location>
</feature>
<feature type="compositionally biased region" description="Polar residues" evidence="6">
    <location>
        <begin position="235"/>
        <end position="244"/>
    </location>
</feature>
<feature type="domain" description="Ubiquitin-like protease family profile" evidence="7">
    <location>
        <begin position="711"/>
        <end position="1027"/>
    </location>
</feature>
<evidence type="ECO:0000313" key="8">
    <source>
        <dbReference type="EMBL" id="PYI07994.1"/>
    </source>
</evidence>
<feature type="region of interest" description="Disordered" evidence="6">
    <location>
        <begin position="1"/>
        <end position="75"/>
    </location>
</feature>
<feature type="region of interest" description="Disordered" evidence="6">
    <location>
        <begin position="1182"/>
        <end position="1201"/>
    </location>
</feature>
<keyword evidence="9" id="KW-1185">Reference proteome</keyword>
<dbReference type="AlphaFoldDB" id="A0A319EUS4"/>
<protein>
    <submittedName>
        <fullName evidence="8">Cysteine proteinase</fullName>
    </submittedName>
</protein>
<dbReference type="OrthoDB" id="442460at2759"/>
<keyword evidence="5" id="KW-0378">Hydrolase</keyword>
<dbReference type="Gene3D" id="3.40.395.10">
    <property type="entry name" value="Adenoviral Proteinase, Chain A"/>
    <property type="match status" value="1"/>
</dbReference>
<keyword evidence="3" id="KW-0645">Protease</keyword>
<feature type="compositionally biased region" description="Basic and acidic residues" evidence="6">
    <location>
        <begin position="253"/>
        <end position="267"/>
    </location>
</feature>
<organism evidence="8 9">
    <name type="scientific">Aspergillus sclerotiicarbonarius (strain CBS 121057 / IBT 28362)</name>
    <dbReference type="NCBI Taxonomy" id="1448318"/>
    <lineage>
        <taxon>Eukaryota</taxon>
        <taxon>Fungi</taxon>
        <taxon>Dikarya</taxon>
        <taxon>Ascomycota</taxon>
        <taxon>Pezizomycotina</taxon>
        <taxon>Eurotiomycetes</taxon>
        <taxon>Eurotiomycetidae</taxon>
        <taxon>Eurotiales</taxon>
        <taxon>Aspergillaceae</taxon>
        <taxon>Aspergillus</taxon>
        <taxon>Aspergillus subgen. Circumdati</taxon>
    </lineage>
</organism>
<dbReference type="EMBL" id="KZ826338">
    <property type="protein sequence ID" value="PYI07994.1"/>
    <property type="molecule type" value="Genomic_DNA"/>
</dbReference>
<feature type="region of interest" description="Disordered" evidence="6">
    <location>
        <begin position="110"/>
        <end position="321"/>
    </location>
</feature>
<feature type="compositionally biased region" description="Basic and acidic residues" evidence="6">
    <location>
        <begin position="205"/>
        <end position="233"/>
    </location>
</feature>
<dbReference type="PANTHER" id="PTHR46896">
    <property type="entry name" value="SENTRIN-SPECIFIC PROTEASE"/>
    <property type="match status" value="1"/>
</dbReference>
<feature type="compositionally biased region" description="Polar residues" evidence="6">
    <location>
        <begin position="395"/>
        <end position="420"/>
    </location>
</feature>
<evidence type="ECO:0000256" key="1">
    <source>
        <dbReference type="ARBA" id="ARBA00005234"/>
    </source>
</evidence>
<evidence type="ECO:0000256" key="6">
    <source>
        <dbReference type="SAM" id="MobiDB-lite"/>
    </source>
</evidence>
<dbReference type="InterPro" id="IPR051947">
    <property type="entry name" value="Sentrin-specific_protease"/>
</dbReference>
<evidence type="ECO:0000256" key="2">
    <source>
        <dbReference type="ARBA" id="ARBA00022553"/>
    </source>
</evidence>
<feature type="compositionally biased region" description="Basic and acidic residues" evidence="6">
    <location>
        <begin position="589"/>
        <end position="598"/>
    </location>
</feature>
<feature type="region of interest" description="Disordered" evidence="6">
    <location>
        <begin position="554"/>
        <end position="681"/>
    </location>
</feature>
<dbReference type="STRING" id="1448318.A0A319EUS4"/>
<sequence length="1254" mass="138953">MSFFGKLSDILTRRSPGRPALSPQNNPHPVPPSDATSDHIQRTETSGAWNAGSPVEPGSLHTSFESTFPSTSASSNAEGLRHYCELRPVRPQYRQAVPRLESGMRRLFGETTHAKLRQPSEERLLPPSKRKDPAGVPVVPGQARSNKLKSPYAPVDTISKGRDSGPVRAQGKRRARDGQAASVAGYPRSERPSKRLRQRSLEGSFSEKPRNFSDNDVAEHPAQEAHRIADHPSRMSPTLSQNTGKTKKQRNNRRGEVKEYRNVERFIKLPRIQPSPKRAPKSYPGASSDDERFTENATKERRRNNSLLSEMDSGYKPDRPLKTEVLESVEIRNVKSPVLATEAQSSPTLQHKSIESGMGRDISESRESPDELQGAVTVRPPTLSGSTRRAELGGNTATTGHQPSSHDIQPTIFESSQSSSKGKRKNKRAQTSETVSTPQSFGATFVRFGSFEHHASLQPLEIDVDNVVKHMITLSRTVDLANGFEVPLSKVICIVKGDSSSYKVRLKLNMSGVDRSIDIDFVSMPVKEEFCSLVGSEFSIQEKSSEWMNKAFNRAQKENKQSPNGTKRPSKSGPEQAPDKQAASTKRVKLTDALRDENGVAVGRQPSPVDAASRERANPSLSAAKPTETSEPEKSPGRVSKRAAEPSVEIPVKKFAPSMSTRAMSRRPTSTTTTVVCDDSDDELAEQPLPEAHAKKWHKPLVYPLVGKKKAEVDVYDLDRLRENEFLNDNLIGFYIRFLQEHLDRTNQEVAKKVYFFNSFFHDTLMKVPRGKRGINYEGVQKWTRTVDIFSHDYVVVPINESAHWYVAIICNLPSLQGIAEESPAPREPTEGKEPSAPPDSQIQEVPETPEPEMAPHKDNGDEKTADSEPTREELARKSLASMSIVDESTKDKSNEGSGVDEEWPELEESSISPPKGLSTRVETPGRLDAKEAPQLLEPSAKPRKQKIKRGPRYDACQPIIITFDSLNVSRSPTISSLREYLCREAKSKKGIEINKNLIKGMRAQDIPLQPNYSDCGLYLLAYLEKFVQDPDVFVRKILQRQMDQVDDWPPLRSGLLRYRLRKFLDALYDEQEQLKSQKMSDHDTMADKKPICYLLGGPVSANAKHEKSSPGTVKSSENSCIPDADPGRHAESDVEVNLNQENPKETEGPSPVVDEKGPQPLGADTLRQPFEGDVVLVPDSQPEIASSANPPLKPLQQAPELEVQTRAVVDIKDVAEGEGPDDTVTVVPVETQVSGMPPKSSAPVRSSVEKSPM</sequence>
<feature type="compositionally biased region" description="Polar residues" evidence="6">
    <location>
        <begin position="342"/>
        <end position="351"/>
    </location>
</feature>
<evidence type="ECO:0000256" key="5">
    <source>
        <dbReference type="ARBA" id="ARBA00022801"/>
    </source>
</evidence>
<dbReference type="GO" id="GO:0006508">
    <property type="term" value="P:proteolysis"/>
    <property type="evidence" value="ECO:0007669"/>
    <property type="project" value="UniProtKB-KW"/>
</dbReference>
<evidence type="ECO:0000313" key="9">
    <source>
        <dbReference type="Proteomes" id="UP000248423"/>
    </source>
</evidence>
<evidence type="ECO:0000259" key="7">
    <source>
        <dbReference type="PROSITE" id="PS50600"/>
    </source>
</evidence>
<dbReference type="GO" id="GO:0070139">
    <property type="term" value="F:SUMO-specific endopeptidase activity"/>
    <property type="evidence" value="ECO:0007669"/>
    <property type="project" value="TreeGrafter"/>
</dbReference>
<dbReference type="Proteomes" id="UP000248423">
    <property type="component" value="Unassembled WGS sequence"/>
</dbReference>
<reference evidence="8 9" key="1">
    <citation type="submission" date="2018-02" db="EMBL/GenBank/DDBJ databases">
        <title>The genomes of Aspergillus section Nigri reveals drivers in fungal speciation.</title>
        <authorList>
            <consortium name="DOE Joint Genome Institute"/>
            <person name="Vesth T.C."/>
            <person name="Nybo J."/>
            <person name="Theobald S."/>
            <person name="Brandl J."/>
            <person name="Frisvad J.C."/>
            <person name="Nielsen K.F."/>
            <person name="Lyhne E.K."/>
            <person name="Kogle M.E."/>
            <person name="Kuo A."/>
            <person name="Riley R."/>
            <person name="Clum A."/>
            <person name="Nolan M."/>
            <person name="Lipzen A."/>
            <person name="Salamov A."/>
            <person name="Henrissat B."/>
            <person name="Wiebenga A."/>
            <person name="De vries R.P."/>
            <person name="Grigoriev I.V."/>
            <person name="Mortensen U.H."/>
            <person name="Andersen M.R."/>
            <person name="Baker S.E."/>
        </authorList>
    </citation>
    <scope>NUCLEOTIDE SEQUENCE [LARGE SCALE GENOMIC DNA]</scope>
    <source>
        <strain evidence="8 9">CBS 121057</strain>
    </source>
</reference>
<proteinExistence type="inferred from homology"/>
<feature type="compositionally biased region" description="Basic and acidic residues" evidence="6">
    <location>
        <begin position="289"/>
        <end position="299"/>
    </location>
</feature>
<dbReference type="InterPro" id="IPR003653">
    <property type="entry name" value="Peptidase_C48_C"/>
</dbReference>
<gene>
    <name evidence="8" type="ORF">BO78DRAFT_428597</name>
</gene>
<feature type="compositionally biased region" description="Polar residues" evidence="6">
    <location>
        <begin position="60"/>
        <end position="75"/>
    </location>
</feature>
<dbReference type="GO" id="GO:0005737">
    <property type="term" value="C:cytoplasm"/>
    <property type="evidence" value="ECO:0007669"/>
    <property type="project" value="TreeGrafter"/>
</dbReference>
<dbReference type="InterPro" id="IPR038765">
    <property type="entry name" value="Papain-like_cys_pep_sf"/>
</dbReference>
<evidence type="ECO:0000256" key="3">
    <source>
        <dbReference type="ARBA" id="ARBA00022670"/>
    </source>
</evidence>